<dbReference type="Gene3D" id="1.10.510.10">
    <property type="entry name" value="Transferase(Phosphotransferase) domain 1"/>
    <property type="match status" value="1"/>
</dbReference>
<evidence type="ECO:0000256" key="1">
    <source>
        <dbReference type="ARBA" id="ARBA00008874"/>
    </source>
</evidence>
<evidence type="ECO:0000259" key="7">
    <source>
        <dbReference type="PROSITE" id="PS50108"/>
    </source>
</evidence>
<keyword evidence="9" id="KW-1185">Reference proteome</keyword>
<feature type="region of interest" description="Disordered" evidence="4">
    <location>
        <begin position="180"/>
        <end position="258"/>
    </location>
</feature>
<dbReference type="STRING" id="133383.A0A1R0H0T5"/>
<dbReference type="PROSITE" id="PS50011">
    <property type="entry name" value="PROTEIN_KINASE_DOM"/>
    <property type="match status" value="1"/>
</dbReference>
<keyword evidence="5" id="KW-0472">Membrane</keyword>
<comment type="caution">
    <text evidence="8">The sequence shown here is derived from an EMBL/GenBank/DDBJ whole genome shotgun (WGS) entry which is preliminary data.</text>
</comment>
<keyword evidence="2" id="KW-0547">Nucleotide-binding</keyword>
<evidence type="ECO:0000256" key="4">
    <source>
        <dbReference type="SAM" id="MobiDB-lite"/>
    </source>
</evidence>
<feature type="compositionally biased region" description="Polar residues" evidence="4">
    <location>
        <begin position="411"/>
        <end position="435"/>
    </location>
</feature>
<feature type="region of interest" description="Disordered" evidence="4">
    <location>
        <begin position="408"/>
        <end position="468"/>
    </location>
</feature>
<dbReference type="Proteomes" id="UP000187455">
    <property type="component" value="Unassembled WGS sequence"/>
</dbReference>
<accession>A0A1R0H0T5</accession>
<dbReference type="InterPro" id="IPR011009">
    <property type="entry name" value="Kinase-like_dom_sf"/>
</dbReference>
<dbReference type="AlphaFoldDB" id="A0A1R0H0T5"/>
<comment type="similarity">
    <text evidence="1">Belongs to the protein kinase superfamily. STE Ser/Thr protein kinase family. STE20 subfamily.</text>
</comment>
<feature type="transmembrane region" description="Helical" evidence="5">
    <location>
        <begin position="690"/>
        <end position="711"/>
    </location>
</feature>
<gene>
    <name evidence="8" type="ORF">AYI68_g3125</name>
</gene>
<dbReference type="InterPro" id="IPR000095">
    <property type="entry name" value="CRIB_dom"/>
</dbReference>
<keyword evidence="8" id="KW-0418">Kinase</keyword>
<feature type="transmembrane region" description="Helical" evidence="5">
    <location>
        <begin position="732"/>
        <end position="757"/>
    </location>
</feature>
<reference evidence="8 9" key="1">
    <citation type="journal article" date="2016" name="Mol. Biol. Evol.">
        <title>Genome-Wide Survey of Gut Fungi (Harpellales) Reveals the First Horizontally Transferred Ubiquitin Gene from a Mosquito Host.</title>
        <authorList>
            <person name="Wang Y."/>
            <person name="White M.M."/>
            <person name="Kvist S."/>
            <person name="Moncalvo J.M."/>
        </authorList>
    </citation>
    <scope>NUCLEOTIDE SEQUENCE [LARGE SCALE GENOMIC DNA]</scope>
    <source>
        <strain evidence="8 9">ALG-7-W6</strain>
    </source>
</reference>
<dbReference type="SUPFAM" id="SSF56112">
    <property type="entry name" value="Protein kinase-like (PK-like)"/>
    <property type="match status" value="1"/>
</dbReference>
<organism evidence="8 9">
    <name type="scientific">Smittium mucronatum</name>
    <dbReference type="NCBI Taxonomy" id="133383"/>
    <lineage>
        <taxon>Eukaryota</taxon>
        <taxon>Fungi</taxon>
        <taxon>Fungi incertae sedis</taxon>
        <taxon>Zoopagomycota</taxon>
        <taxon>Kickxellomycotina</taxon>
        <taxon>Harpellomycetes</taxon>
        <taxon>Harpellales</taxon>
        <taxon>Legeriomycetaceae</taxon>
        <taxon>Smittium</taxon>
    </lineage>
</organism>
<feature type="region of interest" description="Disordered" evidence="4">
    <location>
        <begin position="516"/>
        <end position="543"/>
    </location>
</feature>
<evidence type="ECO:0000256" key="3">
    <source>
        <dbReference type="ARBA" id="ARBA00022840"/>
    </source>
</evidence>
<dbReference type="PANTHER" id="PTHR45832:SF22">
    <property type="entry name" value="SERINE_THREONINE-PROTEIN KINASE SAMKA-RELATED"/>
    <property type="match status" value="1"/>
</dbReference>
<dbReference type="PROSITE" id="PS00109">
    <property type="entry name" value="PROTEIN_KINASE_TYR"/>
    <property type="match status" value="1"/>
</dbReference>
<dbReference type="PROSITE" id="PS50108">
    <property type="entry name" value="CRIB"/>
    <property type="match status" value="1"/>
</dbReference>
<sequence>MVPHPMEKAPVFSINSKVPTSVLGSKYHPPRKIIKSETGPLKRESFIIKKLKSLSVRSIFSKVSTRPESPPLKPSFENFPPTKYDYSQAQTFFNQHPLQKNLKGDKRRWKSIQNVGSPYNLKHDLHIQVDQLNQLIDLLPEEWRTYINQGYNPPSKKFSSGRLSNNSQFSNSPHLLSLNLINKPKSERIRKNISPKTNSTQSNSFSNRKIPYKFNEPLSEMYSSSDNHADYDSSSSNNNNESPKQRNPATSSPPFPVNITSKALPFTLNNASSNNHLPSKKEIKISDKSLTRDENITITPNANLTKDSFKKTPTSTSFSLGKDVPDEYYDIPEASIVLSRNKSKSLGIDTYPSPRIIKIKTTYISTNSSPTNFQNKALSNPPPRNKIKNCNKKPIVSIYNLKPQIDRSSKSENNLVDNDITSSKTAGPMLSSSSLVIPAKQRSDEYINPRKRCPTTPSPSQVDENEPSGFIINTNFGSFKSPNLKTRSMKPKTSLFLKTDFNDEYIKSLNLQSDHPDSVATFSTSPKSGKTPGTNRTASSWSNSHMYNNSEKWDTKKIPIKKGSIYSDSAHSLEYEDYPDIPSANTISPDQYSDLRVFAEGENGFVYSAFDNKNKIEVAIKSIPSSNSSRVATLGKEIRLLRYTHCLNVVNFYGTTNTIDSVWMVMEYMDKGSLTDILEKYPSIRIPPNIAAYFIKSVLMAVVYIHSCSIIHTDIRSDNILINSSGTVKLGIFYLTVFFFLFADYILNLQFANFFYFHQTADLGLAESCLPNQVVHRTIETLYWSAPESIKYSLVSQKTDVYSVGVVGYEIMHGNPPYFEYPDSEASELIKATGIQSAFDSSNDQNLDTMYSGLISLIRKACTYDPDIRPDANFLLSHPFLKKSSGPQPIISLLESI</sequence>
<feature type="compositionally biased region" description="Polar residues" evidence="4">
    <location>
        <begin position="520"/>
        <end position="543"/>
    </location>
</feature>
<keyword evidence="5" id="KW-1133">Transmembrane helix</keyword>
<dbReference type="EMBL" id="LSSL01001273">
    <property type="protein sequence ID" value="OLY82746.1"/>
    <property type="molecule type" value="Genomic_DNA"/>
</dbReference>
<dbReference type="GO" id="GO:0005524">
    <property type="term" value="F:ATP binding"/>
    <property type="evidence" value="ECO:0007669"/>
    <property type="project" value="UniProtKB-KW"/>
</dbReference>
<protein>
    <submittedName>
        <fullName evidence="8">Serine/threonine-protein kinase pakC</fullName>
    </submittedName>
</protein>
<feature type="compositionally biased region" description="Low complexity" evidence="4">
    <location>
        <begin position="232"/>
        <end position="242"/>
    </location>
</feature>
<evidence type="ECO:0000259" key="6">
    <source>
        <dbReference type="PROSITE" id="PS50011"/>
    </source>
</evidence>
<feature type="domain" description="Protein kinase" evidence="6">
    <location>
        <begin position="592"/>
        <end position="881"/>
    </location>
</feature>
<evidence type="ECO:0000256" key="2">
    <source>
        <dbReference type="ARBA" id="ARBA00022741"/>
    </source>
</evidence>
<dbReference type="PANTHER" id="PTHR45832">
    <property type="entry name" value="SERINE/THREONINE-PROTEIN KINASE SAMKA-RELATED-RELATED"/>
    <property type="match status" value="1"/>
</dbReference>
<evidence type="ECO:0000256" key="5">
    <source>
        <dbReference type="SAM" id="Phobius"/>
    </source>
</evidence>
<dbReference type="OrthoDB" id="248923at2759"/>
<name>A0A1R0H0T5_9FUNG</name>
<feature type="compositionally biased region" description="Polar residues" evidence="4">
    <location>
        <begin position="194"/>
        <end position="207"/>
    </location>
</feature>
<dbReference type="InterPro" id="IPR051931">
    <property type="entry name" value="PAK3-like"/>
</dbReference>
<dbReference type="InterPro" id="IPR000719">
    <property type="entry name" value="Prot_kinase_dom"/>
</dbReference>
<dbReference type="Pfam" id="PF00069">
    <property type="entry name" value="Pkinase"/>
    <property type="match status" value="2"/>
</dbReference>
<evidence type="ECO:0000313" key="8">
    <source>
        <dbReference type="EMBL" id="OLY82746.1"/>
    </source>
</evidence>
<dbReference type="InterPro" id="IPR008266">
    <property type="entry name" value="Tyr_kinase_AS"/>
</dbReference>
<keyword evidence="5" id="KW-0812">Transmembrane</keyword>
<keyword evidence="8" id="KW-0808">Transferase</keyword>
<proteinExistence type="inferred from homology"/>
<keyword evidence="3" id="KW-0067">ATP-binding</keyword>
<feature type="domain" description="CRIB" evidence="7">
    <location>
        <begin position="115"/>
        <end position="128"/>
    </location>
</feature>
<evidence type="ECO:0000313" key="9">
    <source>
        <dbReference type="Proteomes" id="UP000187455"/>
    </source>
</evidence>
<dbReference type="GO" id="GO:0004672">
    <property type="term" value="F:protein kinase activity"/>
    <property type="evidence" value="ECO:0007669"/>
    <property type="project" value="InterPro"/>
</dbReference>